<dbReference type="AlphaFoldDB" id="A0A382GMD1"/>
<proteinExistence type="predicted"/>
<accession>A0A382GMD1</accession>
<protein>
    <submittedName>
        <fullName evidence="1">Uncharacterized protein</fullName>
    </submittedName>
</protein>
<organism evidence="1">
    <name type="scientific">marine metagenome</name>
    <dbReference type="NCBI Taxonomy" id="408172"/>
    <lineage>
        <taxon>unclassified sequences</taxon>
        <taxon>metagenomes</taxon>
        <taxon>ecological metagenomes</taxon>
    </lineage>
</organism>
<evidence type="ECO:0000313" key="1">
    <source>
        <dbReference type="EMBL" id="SVB76290.1"/>
    </source>
</evidence>
<name>A0A382GMD1_9ZZZZ</name>
<dbReference type="EMBL" id="UINC01056358">
    <property type="protein sequence ID" value="SVB76290.1"/>
    <property type="molecule type" value="Genomic_DNA"/>
</dbReference>
<feature type="non-terminal residue" evidence="1">
    <location>
        <position position="32"/>
    </location>
</feature>
<gene>
    <name evidence="1" type="ORF">METZ01_LOCUS229144</name>
</gene>
<feature type="non-terminal residue" evidence="1">
    <location>
        <position position="1"/>
    </location>
</feature>
<reference evidence="1" key="1">
    <citation type="submission" date="2018-05" db="EMBL/GenBank/DDBJ databases">
        <authorList>
            <person name="Lanie J.A."/>
            <person name="Ng W.-L."/>
            <person name="Kazmierczak K.M."/>
            <person name="Andrzejewski T.M."/>
            <person name="Davidsen T.M."/>
            <person name="Wayne K.J."/>
            <person name="Tettelin H."/>
            <person name="Glass J.I."/>
            <person name="Rusch D."/>
            <person name="Podicherti R."/>
            <person name="Tsui H.-C.T."/>
            <person name="Winkler M.E."/>
        </authorList>
    </citation>
    <scope>NUCLEOTIDE SEQUENCE</scope>
</reference>
<sequence>GLLFLIMILLCIYMGFYTKKPIFCLVSPLEIL</sequence>